<dbReference type="RefSeq" id="WP_184911228.1">
    <property type="nucleotide sequence ID" value="NZ_JACHJR010000001.1"/>
</dbReference>
<keyword evidence="1" id="KW-0732">Signal</keyword>
<proteinExistence type="predicted"/>
<accession>A0A7W7S7G6</accession>
<dbReference type="AlphaFoldDB" id="A0A7W7S7G6"/>
<gene>
    <name evidence="2" type="ORF">F4556_000482</name>
</gene>
<reference evidence="2 3" key="1">
    <citation type="submission" date="2020-08" db="EMBL/GenBank/DDBJ databases">
        <title>Sequencing the genomes of 1000 actinobacteria strains.</title>
        <authorList>
            <person name="Klenk H.-P."/>
        </authorList>
    </citation>
    <scope>NUCLEOTIDE SEQUENCE [LARGE SCALE GENOMIC DNA]</scope>
    <source>
        <strain evidence="2 3">DSM 44786</strain>
    </source>
</reference>
<sequence>MSLLAVLVALAVLGGAAVHASGPVFAAACCAIVAWLSAFAVREQLARARRH</sequence>
<feature type="chain" id="PRO_5038928809" evidence="1">
    <location>
        <begin position="21"/>
        <end position="51"/>
    </location>
</feature>
<organism evidence="2 3">
    <name type="scientific">Kitasatospora gansuensis</name>
    <dbReference type="NCBI Taxonomy" id="258050"/>
    <lineage>
        <taxon>Bacteria</taxon>
        <taxon>Bacillati</taxon>
        <taxon>Actinomycetota</taxon>
        <taxon>Actinomycetes</taxon>
        <taxon>Kitasatosporales</taxon>
        <taxon>Streptomycetaceae</taxon>
        <taxon>Kitasatospora</taxon>
    </lineage>
</organism>
<protein>
    <submittedName>
        <fullName evidence="2">Uncharacterized protein</fullName>
    </submittedName>
</protein>
<keyword evidence="3" id="KW-1185">Reference proteome</keyword>
<evidence type="ECO:0000256" key="1">
    <source>
        <dbReference type="SAM" id="SignalP"/>
    </source>
</evidence>
<dbReference type="Proteomes" id="UP000573327">
    <property type="component" value="Unassembled WGS sequence"/>
</dbReference>
<feature type="signal peptide" evidence="1">
    <location>
        <begin position="1"/>
        <end position="20"/>
    </location>
</feature>
<dbReference type="EMBL" id="JACHJR010000001">
    <property type="protein sequence ID" value="MBB4944947.1"/>
    <property type="molecule type" value="Genomic_DNA"/>
</dbReference>
<evidence type="ECO:0000313" key="3">
    <source>
        <dbReference type="Proteomes" id="UP000573327"/>
    </source>
</evidence>
<comment type="caution">
    <text evidence="2">The sequence shown here is derived from an EMBL/GenBank/DDBJ whole genome shotgun (WGS) entry which is preliminary data.</text>
</comment>
<name>A0A7W7S7G6_9ACTN</name>
<evidence type="ECO:0000313" key="2">
    <source>
        <dbReference type="EMBL" id="MBB4944947.1"/>
    </source>
</evidence>